<name>A0A177CSV9_9PLEO</name>
<sequence length="105" mass="11719">MSNLSLRLPGLATIVTLTLVSMCTHVLFYKCKSDTAEHFIAVLKDRHADKNGRLLKEKHLVERRAIELGSDLNMTESTLRILCVFPSFQKGTRGWMSIAAARSSA</sequence>
<keyword evidence="3" id="KW-1185">Reference proteome</keyword>
<gene>
    <name evidence="2" type="ORF">CC84DRAFT_1235980</name>
</gene>
<feature type="transmembrane region" description="Helical" evidence="1">
    <location>
        <begin position="6"/>
        <end position="29"/>
    </location>
</feature>
<reference evidence="2 3" key="1">
    <citation type="submission" date="2016-05" db="EMBL/GenBank/DDBJ databases">
        <title>Comparative analysis of secretome profiles of manganese(II)-oxidizing ascomycete fungi.</title>
        <authorList>
            <consortium name="DOE Joint Genome Institute"/>
            <person name="Zeiner C.A."/>
            <person name="Purvine S.O."/>
            <person name="Zink E.M."/>
            <person name="Wu S."/>
            <person name="Pasa-Tolic L."/>
            <person name="Chaput D.L."/>
            <person name="Haridas S."/>
            <person name="Grigoriev I.V."/>
            <person name="Santelli C.M."/>
            <person name="Hansel C.M."/>
        </authorList>
    </citation>
    <scope>NUCLEOTIDE SEQUENCE [LARGE SCALE GENOMIC DNA]</scope>
    <source>
        <strain evidence="2 3">AP3s5-JAC2a</strain>
    </source>
</reference>
<keyword evidence="1" id="KW-1133">Transmembrane helix</keyword>
<dbReference type="OrthoDB" id="10491037at2759"/>
<dbReference type="Proteomes" id="UP000077069">
    <property type="component" value="Unassembled WGS sequence"/>
</dbReference>
<dbReference type="AlphaFoldDB" id="A0A177CSV9"/>
<organism evidence="2 3">
    <name type="scientific">Paraphaeosphaeria sporulosa</name>
    <dbReference type="NCBI Taxonomy" id="1460663"/>
    <lineage>
        <taxon>Eukaryota</taxon>
        <taxon>Fungi</taxon>
        <taxon>Dikarya</taxon>
        <taxon>Ascomycota</taxon>
        <taxon>Pezizomycotina</taxon>
        <taxon>Dothideomycetes</taxon>
        <taxon>Pleosporomycetidae</taxon>
        <taxon>Pleosporales</taxon>
        <taxon>Massarineae</taxon>
        <taxon>Didymosphaeriaceae</taxon>
        <taxon>Paraphaeosphaeria</taxon>
    </lineage>
</organism>
<accession>A0A177CSV9</accession>
<evidence type="ECO:0000256" key="1">
    <source>
        <dbReference type="SAM" id="Phobius"/>
    </source>
</evidence>
<evidence type="ECO:0000313" key="2">
    <source>
        <dbReference type="EMBL" id="OAG09980.1"/>
    </source>
</evidence>
<protein>
    <submittedName>
        <fullName evidence="2">Uncharacterized protein</fullName>
    </submittedName>
</protein>
<keyword evidence="1" id="KW-0812">Transmembrane</keyword>
<dbReference type="GeneID" id="28767356"/>
<keyword evidence="1" id="KW-0472">Membrane</keyword>
<dbReference type="EMBL" id="KV441549">
    <property type="protein sequence ID" value="OAG09980.1"/>
    <property type="molecule type" value="Genomic_DNA"/>
</dbReference>
<evidence type="ECO:0000313" key="3">
    <source>
        <dbReference type="Proteomes" id="UP000077069"/>
    </source>
</evidence>
<dbReference type="InParanoid" id="A0A177CSV9"/>
<dbReference type="RefSeq" id="XP_018040345.1">
    <property type="nucleotide sequence ID" value="XM_018183870.1"/>
</dbReference>
<proteinExistence type="predicted"/>